<dbReference type="GO" id="GO:0016740">
    <property type="term" value="F:transferase activity"/>
    <property type="evidence" value="ECO:0007669"/>
    <property type="project" value="UniProtKB-KW"/>
</dbReference>
<dbReference type="Proteomes" id="UP000319817">
    <property type="component" value="Chromosome"/>
</dbReference>
<dbReference type="RefSeq" id="WP_145420314.1">
    <property type="nucleotide sequence ID" value="NZ_CP036526.1"/>
</dbReference>
<dbReference type="Pfam" id="PF08242">
    <property type="entry name" value="Methyltransf_12"/>
    <property type="match status" value="1"/>
</dbReference>
<evidence type="ECO:0000259" key="1">
    <source>
        <dbReference type="Pfam" id="PF08242"/>
    </source>
</evidence>
<evidence type="ECO:0000313" key="3">
    <source>
        <dbReference type="Proteomes" id="UP000319817"/>
    </source>
</evidence>
<feature type="domain" description="Methyltransferase type 12" evidence="1">
    <location>
        <begin position="44"/>
        <end position="153"/>
    </location>
</feature>
<accession>A0A517NZ86</accession>
<reference evidence="2 3" key="1">
    <citation type="submission" date="2019-02" db="EMBL/GenBank/DDBJ databases">
        <title>Deep-cultivation of Planctomycetes and their phenomic and genomic characterization uncovers novel biology.</title>
        <authorList>
            <person name="Wiegand S."/>
            <person name="Jogler M."/>
            <person name="Boedeker C."/>
            <person name="Pinto D."/>
            <person name="Vollmers J."/>
            <person name="Rivas-Marin E."/>
            <person name="Kohn T."/>
            <person name="Peeters S.H."/>
            <person name="Heuer A."/>
            <person name="Rast P."/>
            <person name="Oberbeckmann S."/>
            <person name="Bunk B."/>
            <person name="Jeske O."/>
            <person name="Meyerdierks A."/>
            <person name="Storesund J.E."/>
            <person name="Kallscheuer N."/>
            <person name="Luecker S."/>
            <person name="Lage O.M."/>
            <person name="Pohl T."/>
            <person name="Merkel B.J."/>
            <person name="Hornburger P."/>
            <person name="Mueller R.-W."/>
            <person name="Bruemmer F."/>
            <person name="Labrenz M."/>
            <person name="Spormann A.M."/>
            <person name="Op den Camp H."/>
            <person name="Overmann J."/>
            <person name="Amann R."/>
            <person name="Jetten M.S.M."/>
            <person name="Mascher T."/>
            <person name="Medema M.H."/>
            <person name="Devos D.P."/>
            <person name="Kaster A.-K."/>
            <person name="Ovreas L."/>
            <person name="Rohde M."/>
            <person name="Galperin M.Y."/>
            <person name="Jogler C."/>
        </authorList>
    </citation>
    <scope>NUCLEOTIDE SEQUENCE [LARGE SCALE GENOMIC DNA]</scope>
    <source>
        <strain evidence="2 3">K23_9</strain>
    </source>
</reference>
<keyword evidence="2" id="KW-0808">Transferase</keyword>
<sequence>MISPKLYRSSHVYDFFMKSLGYQTSIDRFLRSVSVDCPGDAKILDAGCGTGLMGLHFADRFADSTLVATDLEANFLQATLANAKTRGVDKTRISVGTSDISDPTKMTTLDGEVRTLAAESFDVVCVGAVIGYASDTAESLRKLLSLVAPGGMLLNLEMNESFTGKFVSRRYHYDNIPISQMQQVITDAGFQLNVKKFGLRHLPAKFTRTALVARKPLND</sequence>
<evidence type="ECO:0000313" key="2">
    <source>
        <dbReference type="EMBL" id="QDT12436.1"/>
    </source>
</evidence>
<dbReference type="EMBL" id="CP036526">
    <property type="protein sequence ID" value="QDT12436.1"/>
    <property type="molecule type" value="Genomic_DNA"/>
</dbReference>
<dbReference type="InterPro" id="IPR013217">
    <property type="entry name" value="Methyltransf_12"/>
</dbReference>
<dbReference type="CDD" id="cd02440">
    <property type="entry name" value="AdoMet_MTases"/>
    <property type="match status" value="1"/>
</dbReference>
<dbReference type="PANTHER" id="PTHR43591">
    <property type="entry name" value="METHYLTRANSFERASE"/>
    <property type="match status" value="1"/>
</dbReference>
<dbReference type="SUPFAM" id="SSF53335">
    <property type="entry name" value="S-adenosyl-L-methionine-dependent methyltransferases"/>
    <property type="match status" value="1"/>
</dbReference>
<proteinExistence type="predicted"/>
<dbReference type="Gene3D" id="3.40.50.150">
    <property type="entry name" value="Vaccinia Virus protein VP39"/>
    <property type="match status" value="1"/>
</dbReference>
<organism evidence="2 3">
    <name type="scientific">Stieleria marina</name>
    <dbReference type="NCBI Taxonomy" id="1930275"/>
    <lineage>
        <taxon>Bacteria</taxon>
        <taxon>Pseudomonadati</taxon>
        <taxon>Planctomycetota</taxon>
        <taxon>Planctomycetia</taxon>
        <taxon>Pirellulales</taxon>
        <taxon>Pirellulaceae</taxon>
        <taxon>Stieleria</taxon>
    </lineage>
</organism>
<keyword evidence="3" id="KW-1185">Reference proteome</keyword>
<dbReference type="InterPro" id="IPR029063">
    <property type="entry name" value="SAM-dependent_MTases_sf"/>
</dbReference>
<name>A0A517NZ86_9BACT</name>
<dbReference type="AlphaFoldDB" id="A0A517NZ86"/>
<protein>
    <submittedName>
        <fullName evidence="2">Mg-protoporphyrin IX methyl transferase</fullName>
    </submittedName>
</protein>
<gene>
    <name evidence="2" type="ORF">K239x_44460</name>
</gene>
<dbReference type="OrthoDB" id="212394at2"/>